<gene>
    <name evidence="2" type="ORF">D2E26_0492</name>
</gene>
<keyword evidence="3" id="KW-1185">Reference proteome</keyword>
<organism evidence="2 3">
    <name type="scientific">Bifidobacterium dolichotidis</name>
    <dbReference type="NCBI Taxonomy" id="2306976"/>
    <lineage>
        <taxon>Bacteria</taxon>
        <taxon>Bacillati</taxon>
        <taxon>Actinomycetota</taxon>
        <taxon>Actinomycetes</taxon>
        <taxon>Bifidobacteriales</taxon>
        <taxon>Bifidobacteriaceae</taxon>
        <taxon>Bifidobacterium</taxon>
    </lineage>
</organism>
<protein>
    <submittedName>
        <fullName evidence="2">Uncharacterized protein</fullName>
    </submittedName>
</protein>
<keyword evidence="1" id="KW-1133">Transmembrane helix</keyword>
<dbReference type="GO" id="GO:0005975">
    <property type="term" value="P:carbohydrate metabolic process"/>
    <property type="evidence" value="ECO:0007669"/>
    <property type="project" value="UniProtKB-ARBA"/>
</dbReference>
<evidence type="ECO:0000313" key="3">
    <source>
        <dbReference type="Proteomes" id="UP000287609"/>
    </source>
</evidence>
<dbReference type="RefSeq" id="WP_125963097.1">
    <property type="nucleotide sequence ID" value="NZ_QXGM01000001.1"/>
</dbReference>
<evidence type="ECO:0000256" key="1">
    <source>
        <dbReference type="SAM" id="Phobius"/>
    </source>
</evidence>
<reference evidence="2 3" key="1">
    <citation type="submission" date="2018-09" db="EMBL/GenBank/DDBJ databases">
        <title>Characterization of the phylogenetic diversity of five novel species belonging to the genus Bifidobacterium.</title>
        <authorList>
            <person name="Lugli G.A."/>
            <person name="Duranti S."/>
            <person name="Milani C."/>
        </authorList>
    </citation>
    <scope>NUCLEOTIDE SEQUENCE [LARGE SCALE GENOMIC DNA]</scope>
    <source>
        <strain evidence="2 3">2036B</strain>
    </source>
</reference>
<accession>A0A430FSV1</accession>
<comment type="caution">
    <text evidence="2">The sequence shown here is derived from an EMBL/GenBank/DDBJ whole genome shotgun (WGS) entry which is preliminary data.</text>
</comment>
<keyword evidence="1" id="KW-0472">Membrane</keyword>
<dbReference type="Gene3D" id="2.60.40.10">
    <property type="entry name" value="Immunoglobulins"/>
    <property type="match status" value="1"/>
</dbReference>
<dbReference type="EMBL" id="QXGM01000001">
    <property type="protein sequence ID" value="RSX55929.1"/>
    <property type="molecule type" value="Genomic_DNA"/>
</dbReference>
<evidence type="ECO:0000313" key="2">
    <source>
        <dbReference type="EMBL" id="RSX55929.1"/>
    </source>
</evidence>
<dbReference type="InterPro" id="IPR013783">
    <property type="entry name" value="Ig-like_fold"/>
</dbReference>
<keyword evidence="1" id="KW-0812">Transmembrane</keyword>
<sequence>MAAAEGQGTITFDKNTVTQGDKVSGYRLLNIVSEKDIKDPDTGKIETKYIFAVNDTYKENIVSAIRTIDDTFEGRLPAYAIENSKIVNWFVDSSNTKYLNAMNIDKFARAFMKSSPTPDTDFTNIELKKNGADTKDVPVGYYLIEHTTLSGEHPGDTDFSSEETYAKYMMDTVGSKGVTIELKNSTVTLTKKVKDNEIGVHNAWDDSADYAIGDKVQFQLTGTLPKQFKNGNVMQGIPNDYEYFEYQFVDNFDVTDKGMPIFSLYGEDGTQPLDMKVEVYSSPTATTPKGVLKPNTDYSLEHKITDTRQTGFSLSLGAKKGVPASDPGLQPKSIRDVQSIKTVDIRQTDIIKVTYSAYLLAQAKIGAEGNTNTAHLLYANNPNTLDIGKTPQDFATVFTYEFDGNKSFTVDPNKQDLPTFELFRETTNEAGKTVWQSLGESKVTEHFDTNDPKQFLGYRFGWRGIDAGNYKLVETYTPAGFTHPEHPVLFTITAIHENDDNDIPVLKDLNATVTSDTNKIVVDTMKGTINTGTITAQILNRGGNVLPDAGGIGTAKLYIAGIGIIVLASFGIIVALRKQRNS</sequence>
<proteinExistence type="predicted"/>
<dbReference type="AlphaFoldDB" id="A0A430FSV1"/>
<dbReference type="OrthoDB" id="3199332at2"/>
<name>A0A430FSV1_9BIFI</name>
<feature type="transmembrane region" description="Helical" evidence="1">
    <location>
        <begin position="557"/>
        <end position="576"/>
    </location>
</feature>
<dbReference type="Gene3D" id="2.60.40.740">
    <property type="match status" value="1"/>
</dbReference>
<dbReference type="Proteomes" id="UP000287609">
    <property type="component" value="Unassembled WGS sequence"/>
</dbReference>